<dbReference type="KEGG" id="ned:HUN01_10060"/>
<dbReference type="Gene3D" id="2.150.10.10">
    <property type="entry name" value="Serralysin-like metalloprotease, C-terminal"/>
    <property type="match status" value="1"/>
</dbReference>
<dbReference type="InterPro" id="IPR050557">
    <property type="entry name" value="RTX_toxin/Mannuronan_C5-epim"/>
</dbReference>
<dbReference type="SUPFAM" id="SSF51120">
    <property type="entry name" value="beta-Roll"/>
    <property type="match status" value="1"/>
</dbReference>
<dbReference type="PRINTS" id="PR00313">
    <property type="entry name" value="CABNDNGRPT"/>
</dbReference>
<evidence type="ECO:0008006" key="5">
    <source>
        <dbReference type="Google" id="ProtNLM"/>
    </source>
</evidence>
<dbReference type="PROSITE" id="PS00330">
    <property type="entry name" value="HEMOLYSIN_CALCIUM"/>
    <property type="match status" value="2"/>
</dbReference>
<dbReference type="Pfam" id="PF00353">
    <property type="entry name" value="HemolysinCabind"/>
    <property type="match status" value="1"/>
</dbReference>
<name>A0A7D7LBV5_9NOSO</name>
<evidence type="ECO:0000313" key="4">
    <source>
        <dbReference type="Proteomes" id="UP000514713"/>
    </source>
</evidence>
<comment type="subcellular location">
    <subcellularLocation>
        <location evidence="1">Secreted</location>
    </subcellularLocation>
</comment>
<dbReference type="InterPro" id="IPR011049">
    <property type="entry name" value="Serralysin-like_metalloprot_C"/>
</dbReference>
<accession>A0A7D7LBV5</accession>
<dbReference type="GO" id="GO:0005615">
    <property type="term" value="C:extracellular space"/>
    <property type="evidence" value="ECO:0007669"/>
    <property type="project" value="InterPro"/>
</dbReference>
<dbReference type="GO" id="GO:0005509">
    <property type="term" value="F:calcium ion binding"/>
    <property type="evidence" value="ECO:0007669"/>
    <property type="project" value="InterPro"/>
</dbReference>
<keyword evidence="2" id="KW-0964">Secreted</keyword>
<organism evidence="3 4">
    <name type="scientific">Nostoc edaphicum CCNP1411</name>
    <dbReference type="NCBI Taxonomy" id="1472755"/>
    <lineage>
        <taxon>Bacteria</taxon>
        <taxon>Bacillati</taxon>
        <taxon>Cyanobacteriota</taxon>
        <taxon>Cyanophyceae</taxon>
        <taxon>Nostocales</taxon>
        <taxon>Nostocaceae</taxon>
        <taxon>Nostoc</taxon>
    </lineage>
</organism>
<dbReference type="InterPro" id="IPR018511">
    <property type="entry name" value="Hemolysin-typ_Ca-bd_CS"/>
</dbReference>
<protein>
    <recommendedName>
        <fullName evidence="5">Calcium-binding protein</fullName>
    </recommendedName>
</protein>
<gene>
    <name evidence="3" type="ORF">HUN01_10060</name>
</gene>
<evidence type="ECO:0000256" key="1">
    <source>
        <dbReference type="ARBA" id="ARBA00004613"/>
    </source>
</evidence>
<reference evidence="4" key="1">
    <citation type="submission" date="2020-06" db="EMBL/GenBank/DDBJ databases">
        <title>Nostoc edaphicum CCNP1411 genome.</title>
        <authorList>
            <person name="Fidor A."/>
            <person name="Grabski M."/>
            <person name="Gawor J."/>
            <person name="Gromadka R."/>
            <person name="Wegrzyn G."/>
            <person name="Mazur-Marzec H."/>
        </authorList>
    </citation>
    <scope>NUCLEOTIDE SEQUENCE [LARGE SCALE GENOMIC DNA]</scope>
    <source>
        <strain evidence="4">CCNP1411</strain>
    </source>
</reference>
<dbReference type="PANTHER" id="PTHR38340:SF1">
    <property type="entry name" value="S-LAYER PROTEIN"/>
    <property type="match status" value="1"/>
</dbReference>
<sequence length="413" mass="44476">MSSETIFLQSTATNPNPNPNFANAQGSAVFFNYSQSPSGTLTQAQTDTLVKGGVTLAIAEAGATFFDNDPAFSTLFTDSNGIGLDGSFSGSANSKTKVVANFAIGANQTFSFDFSADLSLSAKEIENRDAEYNQARSKTSFLVLDTTNPNKPKVLDYFGIEGNLVSSKEIANLRLAGSRNVNLINREKTSDIDGDNGQDSLTGNAIGRYHNRFKKSTNITIVEINVSEVKFLGDTLIDNLGQDVIYGTIKNDKLKGSKFADKIYGSLGNDWLDGKKGNDILEGGQGNDWLYGGDGNDKLHGGWDNDTLIGGCGSDILVGGEGNDKFVFNRGDSLFKGEFDIIQDFEVGIDKIVFQGWGKVNTGQWLNQMFSQGRITDTNDGVIFDFNTGITQGKLLLSDVTSNLITSDSITFI</sequence>
<proteinExistence type="predicted"/>
<dbReference type="EMBL" id="CP054698">
    <property type="protein sequence ID" value="QMS87914.1"/>
    <property type="molecule type" value="Genomic_DNA"/>
</dbReference>
<keyword evidence="4" id="KW-1185">Reference proteome</keyword>
<evidence type="ECO:0000313" key="3">
    <source>
        <dbReference type="EMBL" id="QMS87914.1"/>
    </source>
</evidence>
<dbReference type="RefSeq" id="WP_181931142.1">
    <property type="nucleotide sequence ID" value="NZ_CP054698.1"/>
</dbReference>
<dbReference type="InterPro" id="IPR001343">
    <property type="entry name" value="Hemolysn_Ca-bd"/>
</dbReference>
<evidence type="ECO:0000256" key="2">
    <source>
        <dbReference type="ARBA" id="ARBA00022525"/>
    </source>
</evidence>
<dbReference type="AlphaFoldDB" id="A0A7D7LBV5"/>
<dbReference type="PANTHER" id="PTHR38340">
    <property type="entry name" value="S-LAYER PROTEIN"/>
    <property type="match status" value="1"/>
</dbReference>
<dbReference type="Proteomes" id="UP000514713">
    <property type="component" value="Chromosome"/>
</dbReference>